<organism evidence="2 3">
    <name type="scientific">Aspergillus wentii DTO 134E9</name>
    <dbReference type="NCBI Taxonomy" id="1073089"/>
    <lineage>
        <taxon>Eukaryota</taxon>
        <taxon>Fungi</taxon>
        <taxon>Dikarya</taxon>
        <taxon>Ascomycota</taxon>
        <taxon>Pezizomycotina</taxon>
        <taxon>Eurotiomycetes</taxon>
        <taxon>Eurotiomycetidae</taxon>
        <taxon>Eurotiales</taxon>
        <taxon>Aspergillaceae</taxon>
        <taxon>Aspergillus</taxon>
        <taxon>Aspergillus subgen. Cremei</taxon>
    </lineage>
</organism>
<gene>
    <name evidence="2" type="ORF">ASPWEDRAFT_66683</name>
</gene>
<dbReference type="PANTHER" id="PTHR46980">
    <property type="entry name" value="TRICALBIN-1-RELATED"/>
    <property type="match status" value="1"/>
</dbReference>
<dbReference type="Proteomes" id="UP000184383">
    <property type="component" value="Unassembled WGS sequence"/>
</dbReference>
<reference evidence="3" key="1">
    <citation type="journal article" date="2017" name="Genome Biol.">
        <title>Comparative genomics reveals high biological diversity and specific adaptations in the industrially and medically important fungal genus Aspergillus.</title>
        <authorList>
            <person name="de Vries R.P."/>
            <person name="Riley R."/>
            <person name="Wiebenga A."/>
            <person name="Aguilar-Osorio G."/>
            <person name="Amillis S."/>
            <person name="Uchima C.A."/>
            <person name="Anderluh G."/>
            <person name="Asadollahi M."/>
            <person name="Askin M."/>
            <person name="Barry K."/>
            <person name="Battaglia E."/>
            <person name="Bayram O."/>
            <person name="Benocci T."/>
            <person name="Braus-Stromeyer S.A."/>
            <person name="Caldana C."/>
            <person name="Canovas D."/>
            <person name="Cerqueira G.C."/>
            <person name="Chen F."/>
            <person name="Chen W."/>
            <person name="Choi C."/>
            <person name="Clum A."/>
            <person name="Dos Santos R.A."/>
            <person name="Damasio A.R."/>
            <person name="Diallinas G."/>
            <person name="Emri T."/>
            <person name="Fekete E."/>
            <person name="Flipphi M."/>
            <person name="Freyberg S."/>
            <person name="Gallo A."/>
            <person name="Gournas C."/>
            <person name="Habgood R."/>
            <person name="Hainaut M."/>
            <person name="Harispe M.L."/>
            <person name="Henrissat B."/>
            <person name="Hilden K.S."/>
            <person name="Hope R."/>
            <person name="Hossain A."/>
            <person name="Karabika E."/>
            <person name="Karaffa L."/>
            <person name="Karanyi Z."/>
            <person name="Krasevec N."/>
            <person name="Kuo A."/>
            <person name="Kusch H."/>
            <person name="LaButti K."/>
            <person name="Lagendijk E.L."/>
            <person name="Lapidus A."/>
            <person name="Levasseur A."/>
            <person name="Lindquist E."/>
            <person name="Lipzen A."/>
            <person name="Logrieco A.F."/>
            <person name="MacCabe A."/>
            <person name="Maekelae M.R."/>
            <person name="Malavazi I."/>
            <person name="Melin P."/>
            <person name="Meyer V."/>
            <person name="Mielnichuk N."/>
            <person name="Miskei M."/>
            <person name="Molnar A.P."/>
            <person name="Mule G."/>
            <person name="Ngan C.Y."/>
            <person name="Orejas M."/>
            <person name="Orosz E."/>
            <person name="Ouedraogo J.P."/>
            <person name="Overkamp K.M."/>
            <person name="Park H.-S."/>
            <person name="Perrone G."/>
            <person name="Piumi F."/>
            <person name="Punt P.J."/>
            <person name="Ram A.F."/>
            <person name="Ramon A."/>
            <person name="Rauscher S."/>
            <person name="Record E."/>
            <person name="Riano-Pachon D.M."/>
            <person name="Robert V."/>
            <person name="Roehrig J."/>
            <person name="Ruller R."/>
            <person name="Salamov A."/>
            <person name="Salih N.S."/>
            <person name="Samson R.A."/>
            <person name="Sandor E."/>
            <person name="Sanguinetti M."/>
            <person name="Schuetze T."/>
            <person name="Sepcic K."/>
            <person name="Shelest E."/>
            <person name="Sherlock G."/>
            <person name="Sophianopoulou V."/>
            <person name="Squina F.M."/>
            <person name="Sun H."/>
            <person name="Susca A."/>
            <person name="Todd R.B."/>
            <person name="Tsang A."/>
            <person name="Unkles S.E."/>
            <person name="van de Wiele N."/>
            <person name="van Rossen-Uffink D."/>
            <person name="Oliveira J.V."/>
            <person name="Vesth T.C."/>
            <person name="Visser J."/>
            <person name="Yu J.-H."/>
            <person name="Zhou M."/>
            <person name="Andersen M.R."/>
            <person name="Archer D.B."/>
            <person name="Baker S.E."/>
            <person name="Benoit I."/>
            <person name="Brakhage A.A."/>
            <person name="Braus G.H."/>
            <person name="Fischer R."/>
            <person name="Frisvad J.C."/>
            <person name="Goldman G.H."/>
            <person name="Houbraken J."/>
            <person name="Oakley B."/>
            <person name="Pocsi I."/>
            <person name="Scazzocchio C."/>
            <person name="Seiboth B."/>
            <person name="vanKuyk P.A."/>
            <person name="Wortman J."/>
            <person name="Dyer P.S."/>
            <person name="Grigoriev I.V."/>
        </authorList>
    </citation>
    <scope>NUCLEOTIDE SEQUENCE [LARGE SCALE GENOMIC DNA]</scope>
    <source>
        <strain evidence="3">DTO 134E9</strain>
    </source>
</reference>
<evidence type="ECO:0000256" key="1">
    <source>
        <dbReference type="SAM" id="Phobius"/>
    </source>
</evidence>
<keyword evidence="1" id="KW-0812">Transmembrane</keyword>
<protein>
    <recommendedName>
        <fullName evidence="4">SMP-LTD domain-containing protein</fullName>
    </recommendedName>
</protein>
<dbReference type="AlphaFoldDB" id="A0A1L9RYG3"/>
<accession>A0A1L9RYG3</accession>
<dbReference type="PANTHER" id="PTHR46980:SF2">
    <property type="entry name" value="TRICALBIN-1-RELATED"/>
    <property type="match status" value="1"/>
</dbReference>
<sequence>MGKSKEQPIDLVDVISQTYSESKIIVVACLTSWLLCRLNFGAAWLLLILAFLRTQHQLSLRRAERSIRDELIRGQAEKTLQKGESVEWINSVIGKLWHLYEPQICNQIVRYVNHELGGQVDSKKVVIHSLALFEQPLRVLKIKAYSKPNSPNFILDAEFCLKITPPDDHRVHLLEIGAHEPLIDMAIVHTNTDDHKAHDLAVQVKNFTGTGVVRFEIDLESLHPHLLQPHIELEEKPKMDCTIRTISHHHFPFHFAHHVDWRRVVEMQIRAGLGRAFHQPLPLPFGIWGEGMMVKIMRGMWHLQHLS</sequence>
<dbReference type="GeneID" id="63754705"/>
<dbReference type="STRING" id="1073089.A0A1L9RYG3"/>
<keyword evidence="3" id="KW-1185">Reference proteome</keyword>
<feature type="transmembrane region" description="Helical" evidence="1">
    <location>
        <begin position="24"/>
        <end position="52"/>
    </location>
</feature>
<dbReference type="RefSeq" id="XP_040693600.1">
    <property type="nucleotide sequence ID" value="XM_040838857.1"/>
</dbReference>
<name>A0A1L9RYG3_ASPWE</name>
<keyword evidence="1" id="KW-0472">Membrane</keyword>
<keyword evidence="1" id="KW-1133">Transmembrane helix</keyword>
<proteinExistence type="predicted"/>
<evidence type="ECO:0000313" key="2">
    <source>
        <dbReference type="EMBL" id="OJJ39924.1"/>
    </source>
</evidence>
<dbReference type="InterPro" id="IPR052455">
    <property type="entry name" value="Tricalbin_domain"/>
</dbReference>
<dbReference type="EMBL" id="KV878210">
    <property type="protein sequence ID" value="OJJ39924.1"/>
    <property type="molecule type" value="Genomic_DNA"/>
</dbReference>
<evidence type="ECO:0008006" key="4">
    <source>
        <dbReference type="Google" id="ProtNLM"/>
    </source>
</evidence>
<evidence type="ECO:0000313" key="3">
    <source>
        <dbReference type="Proteomes" id="UP000184383"/>
    </source>
</evidence>
<dbReference type="VEuPathDB" id="FungiDB:ASPWEDRAFT_66683"/>
<dbReference type="OrthoDB" id="419768at2759"/>